<protein>
    <recommendedName>
        <fullName evidence="6">Orc1-like AAA ATPase domain-containing protein</fullName>
    </recommendedName>
</protein>
<proteinExistence type="predicted"/>
<evidence type="ECO:0008006" key="6">
    <source>
        <dbReference type="Google" id="ProtNLM"/>
    </source>
</evidence>
<organism evidence="4 5">
    <name type="scientific">Cephalotrichum gorgonifer</name>
    <dbReference type="NCBI Taxonomy" id="2041049"/>
    <lineage>
        <taxon>Eukaryota</taxon>
        <taxon>Fungi</taxon>
        <taxon>Dikarya</taxon>
        <taxon>Ascomycota</taxon>
        <taxon>Pezizomycotina</taxon>
        <taxon>Sordariomycetes</taxon>
        <taxon>Hypocreomycetidae</taxon>
        <taxon>Microascales</taxon>
        <taxon>Microascaceae</taxon>
        <taxon>Cephalotrichum</taxon>
    </lineage>
</organism>
<dbReference type="EMBL" id="ONZQ02000010">
    <property type="protein sequence ID" value="SPO04424.1"/>
    <property type="molecule type" value="Genomic_DNA"/>
</dbReference>
<dbReference type="AlphaFoldDB" id="A0AAE8SX69"/>
<name>A0AAE8SX69_9PEZI</name>
<feature type="domain" description="AAA protein C-terminal winged helix" evidence="3">
    <location>
        <begin position="318"/>
        <end position="437"/>
    </location>
</feature>
<evidence type="ECO:0000259" key="3">
    <source>
        <dbReference type="Pfam" id="PF24913"/>
    </source>
</evidence>
<keyword evidence="1" id="KW-0812">Transmembrane</keyword>
<dbReference type="Pfam" id="PF24913">
    <property type="entry name" value="WHD_AAA_fung"/>
    <property type="match status" value="1"/>
</dbReference>
<dbReference type="Proteomes" id="UP001187682">
    <property type="component" value="Unassembled WGS sequence"/>
</dbReference>
<evidence type="ECO:0000259" key="2">
    <source>
        <dbReference type="Pfam" id="PF13191"/>
    </source>
</evidence>
<evidence type="ECO:0000313" key="4">
    <source>
        <dbReference type="EMBL" id="SPO04424.1"/>
    </source>
</evidence>
<evidence type="ECO:0000313" key="5">
    <source>
        <dbReference type="Proteomes" id="UP001187682"/>
    </source>
</evidence>
<accession>A0AAE8SX69</accession>
<dbReference type="InterPro" id="IPR056808">
    <property type="entry name" value="HTH_AAA"/>
</dbReference>
<dbReference type="PANTHER" id="PTHR36168">
    <property type="entry name" value="CHROMOSOME 1, WHOLE GENOME SHOTGUN SEQUENCE"/>
    <property type="match status" value="1"/>
</dbReference>
<dbReference type="InterPro" id="IPR027417">
    <property type="entry name" value="P-loop_NTPase"/>
</dbReference>
<dbReference type="PANTHER" id="PTHR36168:SF1">
    <property type="entry name" value="ORC1-LIKE AAA ATPASE DOMAIN-CONTAINING PROTEIN"/>
    <property type="match status" value="1"/>
</dbReference>
<reference evidence="4" key="1">
    <citation type="submission" date="2018-03" db="EMBL/GenBank/DDBJ databases">
        <authorList>
            <person name="Guldener U."/>
        </authorList>
    </citation>
    <scope>NUCLEOTIDE SEQUENCE</scope>
</reference>
<keyword evidence="1" id="KW-1133">Transmembrane helix</keyword>
<keyword evidence="1" id="KW-0472">Membrane</keyword>
<dbReference type="SUPFAM" id="SSF52540">
    <property type="entry name" value="P-loop containing nucleoside triphosphate hydrolases"/>
    <property type="match status" value="1"/>
</dbReference>
<dbReference type="Pfam" id="PF13191">
    <property type="entry name" value="AAA_16"/>
    <property type="match status" value="1"/>
</dbReference>
<keyword evidence="5" id="KW-1185">Reference proteome</keyword>
<sequence length="479" mass="54192">MGESAATTLASIIVLAIGFGFAGYAYHKSYKHLVLQKMENAFAPGDPVLELAALAKQVPSTAGANDGRWVRRDEQDIVDEVIAGHAKGHYLLLMGDKGTGKSSMIIEAMRHIEGEGVAMFEAHADLEIVRIRLGKCLDYEFHEDYIGGYFSERGPRETTALLDIERALNKLEKVALRNRVKRGRPLVLIVNQMHLIRDDEDGKDLIELLQQRAEAWAAADLVTMVFNTDDYWVYERLKQLATRMEVMPVLDLPKPHAIAALQKYRQRYFHENVDTSLLEDVYDRVGGRLNFLNRVAKSADMLETCEKIKEVEKRWFLNQCWILGAEMDDDVMDQQKWAAAAMVLAQGLVDKEEEMEKTYCQEKGHILPTLPFHKAQELMTRCDFIRRLDSLNLFSITSSADVRASSVPMYRAMREICSEEGFREHLEATIQRISDIESLGRTRELVAKDLVLGGEYSIRSAGWVGGGHVVKLKEGENKG</sequence>
<gene>
    <name evidence="4" type="ORF">DNG_07109</name>
</gene>
<feature type="domain" description="Orc1-like AAA ATPase" evidence="2">
    <location>
        <begin position="71"/>
        <end position="215"/>
    </location>
</feature>
<feature type="transmembrane region" description="Helical" evidence="1">
    <location>
        <begin position="6"/>
        <end position="26"/>
    </location>
</feature>
<evidence type="ECO:0000256" key="1">
    <source>
        <dbReference type="SAM" id="Phobius"/>
    </source>
</evidence>
<dbReference type="InterPro" id="IPR041664">
    <property type="entry name" value="AAA_16"/>
</dbReference>
<comment type="caution">
    <text evidence="4">The sequence shown here is derived from an EMBL/GenBank/DDBJ whole genome shotgun (WGS) entry which is preliminary data.</text>
</comment>